<comment type="similarity">
    <text evidence="2">Belongs to the SusD family.</text>
</comment>
<keyword evidence="4" id="KW-0472">Membrane</keyword>
<evidence type="ECO:0000256" key="3">
    <source>
        <dbReference type="ARBA" id="ARBA00022729"/>
    </source>
</evidence>
<dbReference type="GO" id="GO:0009279">
    <property type="term" value="C:cell outer membrane"/>
    <property type="evidence" value="ECO:0007669"/>
    <property type="project" value="UniProtKB-SubCell"/>
</dbReference>
<evidence type="ECO:0000313" key="10">
    <source>
        <dbReference type="Proteomes" id="UP000195772"/>
    </source>
</evidence>
<reference evidence="10" key="1">
    <citation type="submission" date="2017-04" db="EMBL/GenBank/DDBJ databases">
        <title>Function of individual gut microbiota members based on whole genome sequencing of pure cultures obtained from chicken caecum.</title>
        <authorList>
            <person name="Medvecky M."/>
            <person name="Cejkova D."/>
            <person name="Polansky O."/>
            <person name="Karasova D."/>
            <person name="Kubasova T."/>
            <person name="Cizek A."/>
            <person name="Rychlik I."/>
        </authorList>
    </citation>
    <scope>NUCLEOTIDE SEQUENCE [LARGE SCALE GENOMIC DNA]</scope>
    <source>
        <strain evidence="10">An90</strain>
    </source>
</reference>
<evidence type="ECO:0000256" key="1">
    <source>
        <dbReference type="ARBA" id="ARBA00004442"/>
    </source>
</evidence>
<evidence type="ECO:0000313" key="9">
    <source>
        <dbReference type="EMBL" id="OUN03929.1"/>
    </source>
</evidence>
<sequence length="504" mass="57189">MKFHKLYIAAIGAASMAMAGCELDIVNSDQLNTTNMWVDESDVTGATTGIYFELRNAFRQNYTNQFFWGELRVGPAMWDRGTNRSLMDSDMLEVLHSLLNGGTSSVSWTNLYTCINQCNSVIKYAPSVEMSDQTRSYCLGNAYFVRAYVYYWIARVWGDAPVILTPTESTGREIYPSRSPRAEVYAQVAQDIESALTHITSNAQGCYYATVDNINMLKADFALWMYAAQKGGDSYLTMAGEALDAVTRTPLLGKFADVFDVKNKANKEIAFALHVDATNEVHSASYIQRFIWGSTQVKASYRNVEGGVPVSSNQWFCYADEFIGELKRNKEQNNDQRSDVTYMERTGVSDMYEKVGWPNKFTGDWSSGTLLYDDDLILYRYAQYYMFRAELYYYRKQYKEALGELNVVAQRAYGKADFYTSATQQDVLEALAAENRWEFAEEGNLWFTYIRLGYIDTYCPLKYWPNTGVEGGVGGSTNPNIYLFPISTSAINKNSNLRQTEGWS</sequence>
<dbReference type="Pfam" id="PF14322">
    <property type="entry name" value="SusD-like_3"/>
    <property type="match status" value="1"/>
</dbReference>
<dbReference type="Proteomes" id="UP000195772">
    <property type="component" value="Unassembled WGS sequence"/>
</dbReference>
<feature type="chain" id="PRO_5011008763" evidence="6">
    <location>
        <begin position="20"/>
        <end position="504"/>
    </location>
</feature>
<keyword evidence="5" id="KW-0998">Cell outer membrane</keyword>
<keyword evidence="3 6" id="KW-0732">Signal</keyword>
<dbReference type="InterPro" id="IPR012944">
    <property type="entry name" value="SusD_RagB_dom"/>
</dbReference>
<dbReference type="OrthoDB" id="1016139at2"/>
<feature type="domain" description="SusD-like N-terminal" evidence="8">
    <location>
        <begin position="101"/>
        <end position="202"/>
    </location>
</feature>
<feature type="signal peptide" evidence="6">
    <location>
        <begin position="1"/>
        <end position="19"/>
    </location>
</feature>
<feature type="domain" description="RagB/SusD" evidence="7">
    <location>
        <begin position="355"/>
        <end position="503"/>
    </location>
</feature>
<gene>
    <name evidence="9" type="ORF">B5G41_05565</name>
</gene>
<name>A0A1Y3R2T2_9BACT</name>
<dbReference type="InterPro" id="IPR011990">
    <property type="entry name" value="TPR-like_helical_dom_sf"/>
</dbReference>
<protein>
    <submittedName>
        <fullName evidence="9">RagB/SusD family nutrient uptake outer membrane protein</fullName>
    </submittedName>
</protein>
<dbReference type="AlphaFoldDB" id="A0A1Y3R2T2"/>
<organism evidence="9 10">
    <name type="scientific">Alistipes onderdonkii</name>
    <dbReference type="NCBI Taxonomy" id="328813"/>
    <lineage>
        <taxon>Bacteria</taxon>
        <taxon>Pseudomonadati</taxon>
        <taxon>Bacteroidota</taxon>
        <taxon>Bacteroidia</taxon>
        <taxon>Bacteroidales</taxon>
        <taxon>Rikenellaceae</taxon>
        <taxon>Alistipes</taxon>
    </lineage>
</organism>
<proteinExistence type="inferred from homology"/>
<evidence type="ECO:0000256" key="6">
    <source>
        <dbReference type="SAM" id="SignalP"/>
    </source>
</evidence>
<dbReference type="Pfam" id="PF07980">
    <property type="entry name" value="SusD_RagB"/>
    <property type="match status" value="1"/>
</dbReference>
<dbReference type="EMBL" id="NFHB01000003">
    <property type="protein sequence ID" value="OUN03929.1"/>
    <property type="molecule type" value="Genomic_DNA"/>
</dbReference>
<dbReference type="eggNOG" id="COG0702">
    <property type="taxonomic scope" value="Bacteria"/>
</dbReference>
<evidence type="ECO:0000259" key="8">
    <source>
        <dbReference type="Pfam" id="PF14322"/>
    </source>
</evidence>
<dbReference type="PROSITE" id="PS51257">
    <property type="entry name" value="PROKAR_LIPOPROTEIN"/>
    <property type="match status" value="1"/>
</dbReference>
<accession>A0A1Y3R2T2</accession>
<comment type="caution">
    <text evidence="9">The sequence shown here is derived from an EMBL/GenBank/DDBJ whole genome shotgun (WGS) entry which is preliminary data.</text>
</comment>
<dbReference type="Gene3D" id="1.25.40.390">
    <property type="match status" value="1"/>
</dbReference>
<dbReference type="RefSeq" id="WP_032135679.1">
    <property type="nucleotide sequence ID" value="NZ_AP031440.1"/>
</dbReference>
<evidence type="ECO:0000256" key="4">
    <source>
        <dbReference type="ARBA" id="ARBA00023136"/>
    </source>
</evidence>
<comment type="subcellular location">
    <subcellularLocation>
        <location evidence="1">Cell outer membrane</location>
    </subcellularLocation>
</comment>
<evidence type="ECO:0000256" key="2">
    <source>
        <dbReference type="ARBA" id="ARBA00006275"/>
    </source>
</evidence>
<evidence type="ECO:0000256" key="5">
    <source>
        <dbReference type="ARBA" id="ARBA00023237"/>
    </source>
</evidence>
<dbReference type="SUPFAM" id="SSF48452">
    <property type="entry name" value="TPR-like"/>
    <property type="match status" value="1"/>
</dbReference>
<dbReference type="InterPro" id="IPR033985">
    <property type="entry name" value="SusD-like_N"/>
</dbReference>
<evidence type="ECO:0000259" key="7">
    <source>
        <dbReference type="Pfam" id="PF07980"/>
    </source>
</evidence>